<comment type="caution">
    <text evidence="4">The sequence shown here is derived from an EMBL/GenBank/DDBJ whole genome shotgun (WGS) entry which is preliminary data.</text>
</comment>
<dbReference type="GO" id="GO:0016780">
    <property type="term" value="F:phosphotransferase activity, for other substituted phosphate groups"/>
    <property type="evidence" value="ECO:0007669"/>
    <property type="project" value="TreeGrafter"/>
</dbReference>
<dbReference type="PANTHER" id="PTHR30576:SF8">
    <property type="entry name" value="UNDECAPRENYL-PHOSPHATE GALACTOSE PHOSPHOTRANSFERASE"/>
    <property type="match status" value="1"/>
</dbReference>
<dbReference type="PANTHER" id="PTHR30576">
    <property type="entry name" value="COLANIC BIOSYNTHESIS UDP-GLUCOSE LIPID CARRIER TRANSFERASE"/>
    <property type="match status" value="1"/>
</dbReference>
<evidence type="ECO:0000313" key="5">
    <source>
        <dbReference type="Proteomes" id="UP000656813"/>
    </source>
</evidence>
<accession>A0A8J2ZVK9</accession>
<evidence type="ECO:0000313" key="4">
    <source>
        <dbReference type="EMBL" id="GGH81677.1"/>
    </source>
</evidence>
<dbReference type="Pfam" id="PF02397">
    <property type="entry name" value="Bac_transf"/>
    <property type="match status" value="1"/>
</dbReference>
<dbReference type="EMBL" id="BMFV01000013">
    <property type="protein sequence ID" value="GGH81677.1"/>
    <property type="molecule type" value="Genomic_DNA"/>
</dbReference>
<keyword evidence="2" id="KW-0812">Transmembrane</keyword>
<keyword evidence="5" id="KW-1185">Reference proteome</keyword>
<feature type="transmembrane region" description="Helical" evidence="2">
    <location>
        <begin position="12"/>
        <end position="33"/>
    </location>
</feature>
<reference evidence="4" key="1">
    <citation type="journal article" date="2014" name="Int. J. Syst. Evol. Microbiol.">
        <title>Complete genome sequence of Corynebacterium casei LMG S-19264T (=DSM 44701T), isolated from a smear-ripened cheese.</title>
        <authorList>
            <consortium name="US DOE Joint Genome Institute (JGI-PGF)"/>
            <person name="Walter F."/>
            <person name="Albersmeier A."/>
            <person name="Kalinowski J."/>
            <person name="Ruckert C."/>
        </authorList>
    </citation>
    <scope>NUCLEOTIDE SEQUENCE</scope>
    <source>
        <strain evidence="4">CGMCC 1.12777</strain>
    </source>
</reference>
<evidence type="ECO:0000256" key="1">
    <source>
        <dbReference type="ARBA" id="ARBA00006464"/>
    </source>
</evidence>
<comment type="similarity">
    <text evidence="1">Belongs to the bacterial sugar transferase family.</text>
</comment>
<dbReference type="InterPro" id="IPR003362">
    <property type="entry name" value="Bact_transf"/>
</dbReference>
<gene>
    <name evidence="4" type="primary">epsL</name>
    <name evidence="4" type="ORF">GCM10007096_19930</name>
</gene>
<sequence>MLKRWFDLSVSLVLLLTLSPLLIIIAVMVRVNMGSPIIFKQQRPGLHGKPFYLYKFRTMTNQVDKTRNLLPDDQRVTPLGKFLRKYSLDELMQLINVIKGEISLVGPRPLLMEYLPLYTKEQAERHLVKPGITGWAQVNGRNAITWEEKFALDVWYVRYHSFLLDLKILLLTLYKVMRSDGVFDPRNGTVEKFQGSISSVKEGQR</sequence>
<evidence type="ECO:0000256" key="2">
    <source>
        <dbReference type="SAM" id="Phobius"/>
    </source>
</evidence>
<evidence type="ECO:0000259" key="3">
    <source>
        <dbReference type="Pfam" id="PF02397"/>
    </source>
</evidence>
<name>A0A8J2ZVK9_9BACL</name>
<reference evidence="4" key="2">
    <citation type="submission" date="2020-09" db="EMBL/GenBank/DDBJ databases">
        <authorList>
            <person name="Sun Q."/>
            <person name="Zhou Y."/>
        </authorList>
    </citation>
    <scope>NUCLEOTIDE SEQUENCE</scope>
    <source>
        <strain evidence="4">CGMCC 1.12777</strain>
    </source>
</reference>
<feature type="domain" description="Bacterial sugar transferase" evidence="3">
    <location>
        <begin position="3"/>
        <end position="177"/>
    </location>
</feature>
<dbReference type="Proteomes" id="UP000656813">
    <property type="component" value="Unassembled WGS sequence"/>
</dbReference>
<protein>
    <submittedName>
        <fullName evidence="4">Putative sugar transferase EpsL</fullName>
    </submittedName>
</protein>
<organism evidence="4 5">
    <name type="scientific">Pullulanibacillus pueri</name>
    <dbReference type="NCBI Taxonomy" id="1437324"/>
    <lineage>
        <taxon>Bacteria</taxon>
        <taxon>Bacillati</taxon>
        <taxon>Bacillota</taxon>
        <taxon>Bacilli</taxon>
        <taxon>Bacillales</taxon>
        <taxon>Sporolactobacillaceae</taxon>
        <taxon>Pullulanibacillus</taxon>
    </lineage>
</organism>
<keyword evidence="2" id="KW-0472">Membrane</keyword>
<keyword evidence="2" id="KW-1133">Transmembrane helix</keyword>
<dbReference type="AlphaFoldDB" id="A0A8J2ZVK9"/>
<proteinExistence type="inferred from homology"/>
<keyword evidence="4" id="KW-0808">Transferase</keyword>